<keyword evidence="5 7" id="KW-1133">Transmembrane helix</keyword>
<evidence type="ECO:0000256" key="3">
    <source>
        <dbReference type="ARBA" id="ARBA00022679"/>
    </source>
</evidence>
<dbReference type="HAMAP" id="MF_01147">
    <property type="entry name" value="Lgt"/>
    <property type="match status" value="1"/>
</dbReference>
<dbReference type="EC" id="2.5.1.145" evidence="7"/>
<feature type="transmembrane region" description="Helical" evidence="7">
    <location>
        <begin position="209"/>
        <end position="227"/>
    </location>
</feature>
<organism evidence="9 10">
    <name type="scientific">Dermabacter jinjuensis</name>
    <dbReference type="NCBI Taxonomy" id="1667168"/>
    <lineage>
        <taxon>Bacteria</taxon>
        <taxon>Bacillati</taxon>
        <taxon>Actinomycetota</taxon>
        <taxon>Actinomycetes</taxon>
        <taxon>Micrococcales</taxon>
        <taxon>Dermabacteraceae</taxon>
        <taxon>Dermabacter</taxon>
    </lineage>
</organism>
<evidence type="ECO:0000256" key="5">
    <source>
        <dbReference type="ARBA" id="ARBA00022989"/>
    </source>
</evidence>
<dbReference type="NCBIfam" id="TIGR00544">
    <property type="entry name" value="lgt"/>
    <property type="match status" value="1"/>
</dbReference>
<evidence type="ECO:0000256" key="7">
    <source>
        <dbReference type="HAMAP-Rule" id="MF_01147"/>
    </source>
</evidence>
<comment type="function">
    <text evidence="7">Catalyzes the transfer of the diacylglyceryl group from phosphatidylglycerol to the sulfhydryl group of the N-terminal cysteine of a prolipoprotein, the first step in the formation of mature lipoproteins.</text>
</comment>
<evidence type="ECO:0000256" key="8">
    <source>
        <dbReference type="SAM" id="MobiDB-lite"/>
    </source>
</evidence>
<dbReference type="Proteomes" id="UP000815698">
    <property type="component" value="Chromosome"/>
</dbReference>
<evidence type="ECO:0000256" key="2">
    <source>
        <dbReference type="ARBA" id="ARBA00022475"/>
    </source>
</evidence>
<dbReference type="RefSeq" id="WP_096882891.1">
    <property type="nucleotide sequence ID" value="NZ_CP023482.1"/>
</dbReference>
<dbReference type="Pfam" id="PF01790">
    <property type="entry name" value="LGT"/>
    <property type="match status" value="1"/>
</dbReference>
<dbReference type="InterPro" id="IPR001640">
    <property type="entry name" value="Lgt"/>
</dbReference>
<evidence type="ECO:0000313" key="9">
    <source>
        <dbReference type="EMBL" id="ATH96549.1"/>
    </source>
</evidence>
<dbReference type="PANTHER" id="PTHR30589:SF0">
    <property type="entry name" value="PHOSPHATIDYLGLYCEROL--PROLIPOPROTEIN DIACYLGLYCERYL TRANSFERASE"/>
    <property type="match status" value="1"/>
</dbReference>
<evidence type="ECO:0000256" key="1">
    <source>
        <dbReference type="ARBA" id="ARBA00007150"/>
    </source>
</evidence>
<feature type="transmembrane region" description="Helical" evidence="7">
    <location>
        <begin position="239"/>
        <end position="264"/>
    </location>
</feature>
<evidence type="ECO:0000313" key="10">
    <source>
        <dbReference type="Proteomes" id="UP000815698"/>
    </source>
</evidence>
<evidence type="ECO:0000256" key="6">
    <source>
        <dbReference type="ARBA" id="ARBA00023136"/>
    </source>
</evidence>
<gene>
    <name evidence="7" type="primary">lgt</name>
    <name evidence="9" type="ORF">COP05_05175</name>
</gene>
<keyword evidence="6 7" id="KW-0472">Membrane</keyword>
<reference evidence="9 10" key="1">
    <citation type="journal article" date="2016" name="Int. J. Syst. Evol. Microbiol.">
        <title>Dermabacter jinjuensis sp. nov., a novel species of the genus Dermabacter isolated from a clinical specimen.</title>
        <authorList>
            <person name="Park Y.K."/>
            <person name="Lee K.M."/>
            <person name="Lee W.K."/>
            <person name="Cho M.J."/>
            <person name="Lee H.S."/>
            <person name="Cho Y.G."/>
            <person name="Lee Y.C."/>
            <person name="Lee W.K."/>
            <person name="Seong W.K."/>
            <person name="Hwang K.J."/>
        </authorList>
    </citation>
    <scope>NUCLEOTIDE SEQUENCE [LARGE SCALE GENOMIC DNA]</scope>
    <source>
        <strain evidence="9 10">32T</strain>
    </source>
</reference>
<dbReference type="PROSITE" id="PS01311">
    <property type="entry name" value="LGT"/>
    <property type="match status" value="1"/>
</dbReference>
<proteinExistence type="inferred from homology"/>
<dbReference type="EMBL" id="CP023482">
    <property type="protein sequence ID" value="ATH96549.1"/>
    <property type="molecule type" value="Genomic_DNA"/>
</dbReference>
<accession>A0ABM6PLT3</accession>
<feature type="transmembrane region" description="Helical" evidence="7">
    <location>
        <begin position="52"/>
        <end position="71"/>
    </location>
</feature>
<keyword evidence="4 7" id="KW-0812">Transmembrane</keyword>
<keyword evidence="3 7" id="KW-0808">Transferase</keyword>
<keyword evidence="2 7" id="KW-1003">Cell membrane</keyword>
<dbReference type="PANTHER" id="PTHR30589">
    <property type="entry name" value="PROLIPOPROTEIN DIACYLGLYCERYL TRANSFERASE"/>
    <property type="match status" value="1"/>
</dbReference>
<name>A0ABM6PLT3_9MICO</name>
<comment type="subcellular location">
    <subcellularLocation>
        <location evidence="7">Cell membrane</location>
        <topology evidence="7">Multi-pass membrane protein</topology>
    </subcellularLocation>
</comment>
<keyword evidence="10" id="KW-1185">Reference proteome</keyword>
<feature type="transmembrane region" description="Helical" evidence="7">
    <location>
        <begin position="184"/>
        <end position="202"/>
    </location>
</feature>
<comment type="catalytic activity">
    <reaction evidence="7">
        <text>L-cysteinyl-[prolipoprotein] + a 1,2-diacyl-sn-glycero-3-phospho-(1'-sn-glycerol) = an S-1,2-diacyl-sn-glyceryl-L-cysteinyl-[prolipoprotein] + sn-glycerol 1-phosphate + H(+)</text>
        <dbReference type="Rhea" id="RHEA:56712"/>
        <dbReference type="Rhea" id="RHEA-COMP:14679"/>
        <dbReference type="Rhea" id="RHEA-COMP:14680"/>
        <dbReference type="ChEBI" id="CHEBI:15378"/>
        <dbReference type="ChEBI" id="CHEBI:29950"/>
        <dbReference type="ChEBI" id="CHEBI:57685"/>
        <dbReference type="ChEBI" id="CHEBI:64716"/>
        <dbReference type="ChEBI" id="CHEBI:140658"/>
        <dbReference type="EC" id="2.5.1.145"/>
    </reaction>
</comment>
<sequence length="311" mass="33807">MISATIPSPPVSSFSIGPATIHFYALFILTGIAIAYWWSLQRWIARDGDRDDYFDIVFVTIIVGIIGARMYHVGVNIPDYFGPGKDPLSALRMWEGGLGIWGAVAGGGLAAFVMTRRKGVQFLALADSIAPTLFVAQAIGRLGNWANQELHGEPSTLPWALEITCETNGKTIVGCVPGTYQPTFLYEGLWNIAACVVVLLLAKRFAIAGGRIFLMYIIAYSAGRTLMETMRTEPSTMVFGLRIHMVIYIITGLVAIGVFAWLTVRARKKGEARSAYDTINGDPLPRPEGRAGSETAAVPHDQGENLKNPAK</sequence>
<dbReference type="GO" id="GO:0016740">
    <property type="term" value="F:transferase activity"/>
    <property type="evidence" value="ECO:0007669"/>
    <property type="project" value="UniProtKB-KW"/>
</dbReference>
<feature type="region of interest" description="Disordered" evidence="8">
    <location>
        <begin position="272"/>
        <end position="311"/>
    </location>
</feature>
<feature type="transmembrane region" description="Helical" evidence="7">
    <location>
        <begin position="91"/>
        <end position="113"/>
    </location>
</feature>
<feature type="transmembrane region" description="Helical" evidence="7">
    <location>
        <begin position="120"/>
        <end position="140"/>
    </location>
</feature>
<feature type="transmembrane region" description="Helical" evidence="7">
    <location>
        <begin position="21"/>
        <end position="40"/>
    </location>
</feature>
<evidence type="ECO:0000256" key="4">
    <source>
        <dbReference type="ARBA" id="ARBA00022692"/>
    </source>
</evidence>
<protein>
    <recommendedName>
        <fullName evidence="7">Phosphatidylglycerol--prolipoprotein diacylglyceryl transferase</fullName>
        <ecNumber evidence="7">2.5.1.145</ecNumber>
    </recommendedName>
</protein>
<comment type="similarity">
    <text evidence="1 7">Belongs to the Lgt family.</text>
</comment>
<comment type="pathway">
    <text evidence="7">Protein modification; lipoprotein biosynthesis (diacylglyceryl transfer).</text>
</comment>
<feature type="binding site" evidence="7">
    <location>
        <position position="141"/>
    </location>
    <ligand>
        <name>a 1,2-diacyl-sn-glycero-3-phospho-(1'-sn-glycerol)</name>
        <dbReference type="ChEBI" id="CHEBI:64716"/>
    </ligand>
</feature>